<keyword evidence="7 8" id="KW-0472">Membrane</keyword>
<evidence type="ECO:0000256" key="5">
    <source>
        <dbReference type="ARBA" id="ARBA00022692"/>
    </source>
</evidence>
<dbReference type="RefSeq" id="WP_035229876.1">
    <property type="nucleotide sequence ID" value="NZ_ARXV01000001.1"/>
</dbReference>
<feature type="transmembrane region" description="Helical" evidence="8">
    <location>
        <begin position="78"/>
        <end position="99"/>
    </location>
</feature>
<dbReference type="EMBL" id="ARXV01000001">
    <property type="protein sequence ID" value="KGD66736.1"/>
    <property type="molecule type" value="Genomic_DNA"/>
</dbReference>
<dbReference type="eggNOG" id="COG0730">
    <property type="taxonomic scope" value="Bacteria"/>
</dbReference>
<evidence type="ECO:0000313" key="10">
    <source>
        <dbReference type="Proteomes" id="UP000029444"/>
    </source>
</evidence>
<evidence type="ECO:0000256" key="8">
    <source>
        <dbReference type="RuleBase" id="RU363041"/>
    </source>
</evidence>
<dbReference type="GO" id="GO:0005886">
    <property type="term" value="C:plasma membrane"/>
    <property type="evidence" value="ECO:0007669"/>
    <property type="project" value="UniProtKB-SubCell"/>
</dbReference>
<dbReference type="PANTHER" id="PTHR30269">
    <property type="entry name" value="TRANSMEMBRANE PROTEIN YFCA"/>
    <property type="match status" value="1"/>
</dbReference>
<dbReference type="OrthoDB" id="9807082at2"/>
<dbReference type="STRING" id="1177154.Y5S_00403"/>
<feature type="transmembrane region" description="Helical" evidence="8">
    <location>
        <begin position="143"/>
        <end position="170"/>
    </location>
</feature>
<keyword evidence="6 8" id="KW-1133">Transmembrane helix</keyword>
<gene>
    <name evidence="9" type="ORF">Y5S_00403</name>
</gene>
<keyword evidence="10" id="KW-1185">Reference proteome</keyword>
<reference evidence="9 10" key="1">
    <citation type="submission" date="2012-09" db="EMBL/GenBank/DDBJ databases">
        <title>Genome Sequence of alkane-degrading Bacterium Alcanivorax sp. 19-m-6.</title>
        <authorList>
            <person name="Lai Q."/>
            <person name="Shao Z."/>
        </authorList>
    </citation>
    <scope>NUCLEOTIDE SEQUENCE [LARGE SCALE GENOMIC DNA]</scope>
    <source>
        <strain evidence="9 10">19-m-6</strain>
    </source>
</reference>
<comment type="similarity">
    <text evidence="2 8">Belongs to the 4-toluene sulfonate uptake permease (TSUP) (TC 2.A.102) family.</text>
</comment>
<comment type="subcellular location">
    <subcellularLocation>
        <location evidence="1 8">Cell membrane</location>
        <topology evidence="1 8">Multi-pass membrane protein</topology>
    </subcellularLocation>
</comment>
<proteinExistence type="inferred from homology"/>
<comment type="caution">
    <text evidence="9">The sequence shown here is derived from an EMBL/GenBank/DDBJ whole genome shotgun (WGS) entry which is preliminary data.</text>
</comment>
<protein>
    <recommendedName>
        <fullName evidence="8">Probable membrane transporter protein</fullName>
    </recommendedName>
</protein>
<feature type="transmembrane region" description="Helical" evidence="8">
    <location>
        <begin position="106"/>
        <end position="123"/>
    </location>
</feature>
<evidence type="ECO:0000256" key="1">
    <source>
        <dbReference type="ARBA" id="ARBA00004651"/>
    </source>
</evidence>
<organism evidence="9 10">
    <name type="scientific">Alcanivorax nanhaiticus</name>
    <dbReference type="NCBI Taxonomy" id="1177154"/>
    <lineage>
        <taxon>Bacteria</taxon>
        <taxon>Pseudomonadati</taxon>
        <taxon>Pseudomonadota</taxon>
        <taxon>Gammaproteobacteria</taxon>
        <taxon>Oceanospirillales</taxon>
        <taxon>Alcanivoracaceae</taxon>
        <taxon>Alcanivorax</taxon>
    </lineage>
</organism>
<name>A0A095SPZ6_9GAMM</name>
<keyword evidence="4 8" id="KW-1003">Cell membrane</keyword>
<feature type="transmembrane region" description="Helical" evidence="8">
    <location>
        <begin position="235"/>
        <end position="253"/>
    </location>
</feature>
<dbReference type="InterPro" id="IPR002781">
    <property type="entry name" value="TM_pro_TauE-like"/>
</dbReference>
<accession>A0A095SPZ6</accession>
<feature type="transmembrane region" description="Helical" evidence="8">
    <location>
        <begin position="207"/>
        <end position="228"/>
    </location>
</feature>
<dbReference type="Pfam" id="PF01925">
    <property type="entry name" value="TauE"/>
    <property type="match status" value="1"/>
</dbReference>
<dbReference type="AlphaFoldDB" id="A0A095SPZ6"/>
<evidence type="ECO:0000256" key="3">
    <source>
        <dbReference type="ARBA" id="ARBA00022448"/>
    </source>
</evidence>
<feature type="transmembrane region" description="Helical" evidence="8">
    <location>
        <begin position="6"/>
        <end position="26"/>
    </location>
</feature>
<feature type="transmembrane region" description="Helical" evidence="8">
    <location>
        <begin position="182"/>
        <end position="201"/>
    </location>
</feature>
<evidence type="ECO:0000256" key="4">
    <source>
        <dbReference type="ARBA" id="ARBA00022475"/>
    </source>
</evidence>
<dbReference type="InterPro" id="IPR052017">
    <property type="entry name" value="TSUP"/>
</dbReference>
<keyword evidence="3" id="KW-0813">Transport</keyword>
<evidence type="ECO:0000313" key="9">
    <source>
        <dbReference type="EMBL" id="KGD66736.1"/>
    </source>
</evidence>
<dbReference type="Proteomes" id="UP000029444">
    <property type="component" value="Unassembled WGS sequence"/>
</dbReference>
<evidence type="ECO:0000256" key="6">
    <source>
        <dbReference type="ARBA" id="ARBA00022989"/>
    </source>
</evidence>
<dbReference type="PATRIC" id="fig|1177154.3.peg.406"/>
<dbReference type="PANTHER" id="PTHR30269:SF0">
    <property type="entry name" value="MEMBRANE TRANSPORTER PROTEIN YFCA-RELATED"/>
    <property type="match status" value="1"/>
</dbReference>
<keyword evidence="5 8" id="KW-0812">Transmembrane</keyword>
<sequence length="255" mass="26526">MEYLSDPWLAAALLGAGVLAGFINTLAGGGGLLILPLLMLSGMSAALANGTMRVGVLIQSIEAVRQFNKRGTMPFAPLPAILVPCLLGTLVGALAAAYLPEAILKPVLLTTLVVVALIMVLKPNQMTPGPEEVPLQPNDSLPAWIGLFFSGVYGGFVQAGVGFVLIAVLVGQMRYDLLRGNALKLAITGSFTVLALGIFVWRDQVAWLPGLLVAAGTLVGVRLGVGFAHRVSPKVLKRILLVMVLAVCLAAAIKG</sequence>
<evidence type="ECO:0000256" key="7">
    <source>
        <dbReference type="ARBA" id="ARBA00023136"/>
    </source>
</evidence>
<evidence type="ECO:0000256" key="2">
    <source>
        <dbReference type="ARBA" id="ARBA00009142"/>
    </source>
</evidence>